<evidence type="ECO:0000256" key="2">
    <source>
        <dbReference type="ARBA" id="ARBA00004613"/>
    </source>
</evidence>
<dbReference type="OrthoDB" id="19861at2759"/>
<dbReference type="InterPro" id="IPR045379">
    <property type="entry name" value="Crinkler_N"/>
</dbReference>
<name>A0A9P6G1P8_9FUNG</name>
<evidence type="ECO:0000256" key="1">
    <source>
        <dbReference type="ARBA" id="ARBA00004340"/>
    </source>
</evidence>
<dbReference type="AlphaFoldDB" id="A0A9P6G1P8"/>
<dbReference type="Pfam" id="PF20147">
    <property type="entry name" value="Crinkler"/>
    <property type="match status" value="1"/>
</dbReference>
<organism evidence="5 6">
    <name type="scientific">Lunasporangiospora selenospora</name>
    <dbReference type="NCBI Taxonomy" id="979761"/>
    <lineage>
        <taxon>Eukaryota</taxon>
        <taxon>Fungi</taxon>
        <taxon>Fungi incertae sedis</taxon>
        <taxon>Mucoromycota</taxon>
        <taxon>Mortierellomycotina</taxon>
        <taxon>Mortierellomycetes</taxon>
        <taxon>Mortierellales</taxon>
        <taxon>Mortierellaceae</taxon>
        <taxon>Lunasporangiospora</taxon>
    </lineage>
</organism>
<dbReference type="GO" id="GO:0005576">
    <property type="term" value="C:extracellular region"/>
    <property type="evidence" value="ECO:0007669"/>
    <property type="project" value="UniProtKB-SubCell"/>
</dbReference>
<proteinExistence type="predicted"/>
<evidence type="ECO:0000256" key="3">
    <source>
        <dbReference type="ARBA" id="ARBA00022525"/>
    </source>
</evidence>
<evidence type="ECO:0000259" key="4">
    <source>
        <dbReference type="Pfam" id="PF20147"/>
    </source>
</evidence>
<protein>
    <recommendedName>
        <fullName evidence="4">Crinkler effector protein N-terminal domain-containing protein</fullName>
    </recommendedName>
</protein>
<sequence>MPRTSLTLLCLVDGEATSNAFPVEIKSTKTTEDLKELIKAEKTPVFDNIAADKLPLWHVSIPASNVKTLIFIDKAGLTEKAMVDGQSDLSHLDNKEKATLLGFIGQDINGSGVFSSLSRTAGELHGTNVGDMDKLLAPDDTLFPIVYANELFIRRAYKDLHDTILEKFDNNRDFEKHIVVTGEASDRRSDNPIRSVDIQTQFIQSHGDPYPIHPPTNGL</sequence>
<comment type="subcellular location">
    <subcellularLocation>
        <location evidence="1">Host cell</location>
    </subcellularLocation>
    <subcellularLocation>
        <location evidence="2">Secreted</location>
    </subcellularLocation>
</comment>
<reference evidence="5" key="1">
    <citation type="journal article" date="2020" name="Fungal Divers.">
        <title>Resolving the Mortierellaceae phylogeny through synthesis of multi-gene phylogenetics and phylogenomics.</title>
        <authorList>
            <person name="Vandepol N."/>
            <person name="Liber J."/>
            <person name="Desiro A."/>
            <person name="Na H."/>
            <person name="Kennedy M."/>
            <person name="Barry K."/>
            <person name="Grigoriev I.V."/>
            <person name="Miller A.N."/>
            <person name="O'Donnell K."/>
            <person name="Stajich J.E."/>
            <person name="Bonito G."/>
        </authorList>
    </citation>
    <scope>NUCLEOTIDE SEQUENCE</scope>
    <source>
        <strain evidence="5">KOD1015</strain>
    </source>
</reference>
<feature type="domain" description="Crinkler effector protein N-terminal" evidence="4">
    <location>
        <begin position="6"/>
        <end position="88"/>
    </location>
</feature>
<keyword evidence="3" id="KW-0964">Secreted</keyword>
<dbReference type="GO" id="GO:0043657">
    <property type="term" value="C:host cell"/>
    <property type="evidence" value="ECO:0007669"/>
    <property type="project" value="UniProtKB-SubCell"/>
</dbReference>
<keyword evidence="6" id="KW-1185">Reference proteome</keyword>
<evidence type="ECO:0000313" key="5">
    <source>
        <dbReference type="EMBL" id="KAF9584675.1"/>
    </source>
</evidence>
<dbReference type="EMBL" id="JAABOA010000356">
    <property type="protein sequence ID" value="KAF9584675.1"/>
    <property type="molecule type" value="Genomic_DNA"/>
</dbReference>
<dbReference type="Proteomes" id="UP000780801">
    <property type="component" value="Unassembled WGS sequence"/>
</dbReference>
<comment type="caution">
    <text evidence="5">The sequence shown here is derived from an EMBL/GenBank/DDBJ whole genome shotgun (WGS) entry which is preliminary data.</text>
</comment>
<gene>
    <name evidence="5" type="ORF">BGW38_005615</name>
</gene>
<evidence type="ECO:0000313" key="6">
    <source>
        <dbReference type="Proteomes" id="UP000780801"/>
    </source>
</evidence>
<accession>A0A9P6G1P8</accession>